<evidence type="ECO:0008006" key="4">
    <source>
        <dbReference type="Google" id="ProtNLM"/>
    </source>
</evidence>
<keyword evidence="1" id="KW-1133">Transmembrane helix</keyword>
<dbReference type="Proteomes" id="UP001392437">
    <property type="component" value="Unassembled WGS sequence"/>
</dbReference>
<organism evidence="2 3">
    <name type="scientific">Apiospora kogelbergensis</name>
    <dbReference type="NCBI Taxonomy" id="1337665"/>
    <lineage>
        <taxon>Eukaryota</taxon>
        <taxon>Fungi</taxon>
        <taxon>Dikarya</taxon>
        <taxon>Ascomycota</taxon>
        <taxon>Pezizomycotina</taxon>
        <taxon>Sordariomycetes</taxon>
        <taxon>Xylariomycetidae</taxon>
        <taxon>Amphisphaeriales</taxon>
        <taxon>Apiosporaceae</taxon>
        <taxon>Apiospora</taxon>
    </lineage>
</organism>
<feature type="transmembrane region" description="Helical" evidence="1">
    <location>
        <begin position="7"/>
        <end position="30"/>
    </location>
</feature>
<dbReference type="EMBL" id="JAQQWP010000001">
    <property type="protein sequence ID" value="KAK8132079.1"/>
    <property type="molecule type" value="Genomic_DNA"/>
</dbReference>
<protein>
    <recommendedName>
        <fullName evidence="4">MARVEL domain-containing protein</fullName>
    </recommendedName>
</protein>
<keyword evidence="1" id="KW-0472">Membrane</keyword>
<feature type="transmembrane region" description="Helical" evidence="1">
    <location>
        <begin position="84"/>
        <end position="105"/>
    </location>
</feature>
<evidence type="ECO:0000313" key="3">
    <source>
        <dbReference type="Proteomes" id="UP001392437"/>
    </source>
</evidence>
<evidence type="ECO:0000313" key="2">
    <source>
        <dbReference type="EMBL" id="KAK8132079.1"/>
    </source>
</evidence>
<gene>
    <name evidence="2" type="ORF">PG999_000252</name>
</gene>
<accession>A0AAW0RBE6</accession>
<proteinExistence type="predicted"/>
<keyword evidence="3" id="KW-1185">Reference proteome</keyword>
<feature type="transmembrane region" description="Helical" evidence="1">
    <location>
        <begin position="50"/>
        <end position="72"/>
    </location>
</feature>
<name>A0AAW0RBE6_9PEZI</name>
<reference evidence="2 3" key="1">
    <citation type="submission" date="2023-01" db="EMBL/GenBank/DDBJ databases">
        <title>Analysis of 21 Apiospora genomes using comparative genomics revels a genus with tremendous synthesis potential of carbohydrate active enzymes and secondary metabolites.</title>
        <authorList>
            <person name="Sorensen T."/>
        </authorList>
    </citation>
    <scope>NUCLEOTIDE SEQUENCE [LARGE SCALE GENOMIC DNA]</scope>
    <source>
        <strain evidence="2 3">CBS 117206</strain>
    </source>
</reference>
<dbReference type="AlphaFoldDB" id="A0AAW0RBE6"/>
<feature type="transmembrane region" description="Helical" evidence="1">
    <location>
        <begin position="160"/>
        <end position="180"/>
    </location>
</feature>
<sequence length="207" mass="22596">MGAISGVLARVLHALLVVLSIGLIAVFSVASNPSDKNGSESRAMTRVQLFAYNIILAIFSFVWFCLLLVLSFTRLWRHAPLPRVVVAALSVVVSTLLFLQTASVLSNAVRYYTLLKEAEDEFYYSRRKSSSSSSSSWCTSSGGSYNSSSRTCYLESSKPYLAVIVVTGLFNLFLLCDLVVSFVRMLSSAHEVAPVQKHPDGHATSQA</sequence>
<evidence type="ECO:0000256" key="1">
    <source>
        <dbReference type="SAM" id="Phobius"/>
    </source>
</evidence>
<keyword evidence="1" id="KW-0812">Transmembrane</keyword>
<comment type="caution">
    <text evidence="2">The sequence shown here is derived from an EMBL/GenBank/DDBJ whole genome shotgun (WGS) entry which is preliminary data.</text>
</comment>